<gene>
    <name evidence="11" type="ORF">G3I74_13255</name>
</gene>
<dbReference type="PROSITE" id="PS01129">
    <property type="entry name" value="PSI_RLU"/>
    <property type="match status" value="1"/>
</dbReference>
<evidence type="ECO:0000256" key="4">
    <source>
        <dbReference type="ARBA" id="ARBA00037670"/>
    </source>
</evidence>
<reference evidence="11 12" key="1">
    <citation type="submission" date="2020-02" db="EMBL/GenBank/DDBJ databases">
        <authorList>
            <person name="Zhang X.-Y."/>
        </authorList>
    </citation>
    <scope>NUCLEOTIDE SEQUENCE [LARGE SCALE GENOMIC DNA]</scope>
    <source>
        <strain evidence="11 12">C33</strain>
    </source>
</reference>
<evidence type="ECO:0000256" key="6">
    <source>
        <dbReference type="ARBA" id="ARBA00040675"/>
    </source>
</evidence>
<feature type="domain" description="Pseudouridine synthase RsuA/RluA-like" evidence="10">
    <location>
        <begin position="24"/>
        <end position="170"/>
    </location>
</feature>
<evidence type="ECO:0000256" key="7">
    <source>
        <dbReference type="ARBA" id="ARBA00041803"/>
    </source>
</evidence>
<dbReference type="GO" id="GO:0160149">
    <property type="term" value="F:tRNA pseudouridine(65) synthase activity"/>
    <property type="evidence" value="ECO:0007669"/>
    <property type="project" value="UniProtKB-EC"/>
</dbReference>
<sequence>MSPAAEAATDNALPILFRDRWLCAIDKPCGLMVHKTVRSDDRVFALQSLRDQLGQRVWPLHRLDRATSGVLLFALDAETAAVVGHQIMSRSVAKRYLAVVRGFTELSGRIDHPLSTGDQRLPQAAVTCYRRLATMELPEPVGRYPVARYSLVEIQPETGRTHQIRRHLKHLFHPLVGDTTYGEGRHNRLFRQRFGCHRLLLHAVELGLLHPRTQQRLEIRAPTRGSFRRIEEAFLRHSLQ</sequence>
<dbReference type="PANTHER" id="PTHR21600">
    <property type="entry name" value="MITOCHONDRIAL RNA PSEUDOURIDINE SYNTHASE"/>
    <property type="match status" value="1"/>
</dbReference>
<name>A0A845UZ80_9GAMM</name>
<dbReference type="RefSeq" id="WP_164212077.1">
    <property type="nucleotide sequence ID" value="NZ_JAAGSC010000043.1"/>
</dbReference>
<dbReference type="SUPFAM" id="SSF55120">
    <property type="entry name" value="Pseudouridine synthase"/>
    <property type="match status" value="1"/>
</dbReference>
<dbReference type="Gene3D" id="3.30.2350.10">
    <property type="entry name" value="Pseudouridine synthase"/>
    <property type="match status" value="1"/>
</dbReference>
<comment type="catalytic activity">
    <reaction evidence="3">
        <text>uridine(65) in tRNA = pseudouridine(65) in tRNA</text>
        <dbReference type="Rhea" id="RHEA:42536"/>
        <dbReference type="Rhea" id="RHEA-COMP:10103"/>
        <dbReference type="Rhea" id="RHEA-COMP:10104"/>
        <dbReference type="ChEBI" id="CHEBI:65314"/>
        <dbReference type="ChEBI" id="CHEBI:65315"/>
        <dbReference type="EC" id="5.4.99.26"/>
    </reaction>
</comment>
<evidence type="ECO:0000313" key="12">
    <source>
        <dbReference type="Proteomes" id="UP000484885"/>
    </source>
</evidence>
<dbReference type="AlphaFoldDB" id="A0A845UZ80"/>
<accession>A0A845UZ80</accession>
<dbReference type="Proteomes" id="UP000484885">
    <property type="component" value="Unassembled WGS sequence"/>
</dbReference>
<keyword evidence="2" id="KW-0413">Isomerase</keyword>
<organism evidence="11 12">
    <name type="scientific">Wenzhouxiangella limi</name>
    <dbReference type="NCBI Taxonomy" id="2707351"/>
    <lineage>
        <taxon>Bacteria</taxon>
        <taxon>Pseudomonadati</taxon>
        <taxon>Pseudomonadota</taxon>
        <taxon>Gammaproteobacteria</taxon>
        <taxon>Chromatiales</taxon>
        <taxon>Wenzhouxiangellaceae</taxon>
        <taxon>Wenzhouxiangella</taxon>
    </lineage>
</organism>
<evidence type="ECO:0000256" key="9">
    <source>
        <dbReference type="ARBA" id="ARBA00043049"/>
    </source>
</evidence>
<comment type="caution">
    <text evidence="11">The sequence shown here is derived from an EMBL/GenBank/DDBJ whole genome shotgun (WGS) entry which is preliminary data.</text>
</comment>
<comment type="function">
    <text evidence="4">Responsible for synthesis of pseudouridine from uracil-65 in transfer RNAs.</text>
</comment>
<evidence type="ECO:0000256" key="3">
    <source>
        <dbReference type="ARBA" id="ARBA00036607"/>
    </source>
</evidence>
<dbReference type="GO" id="GO:0000455">
    <property type="term" value="P:enzyme-directed rRNA pseudouridine synthesis"/>
    <property type="evidence" value="ECO:0007669"/>
    <property type="project" value="TreeGrafter"/>
</dbReference>
<keyword evidence="1" id="KW-0819">tRNA processing</keyword>
<evidence type="ECO:0000256" key="2">
    <source>
        <dbReference type="ARBA" id="ARBA00023235"/>
    </source>
</evidence>
<dbReference type="GO" id="GO:0003723">
    <property type="term" value="F:RNA binding"/>
    <property type="evidence" value="ECO:0007669"/>
    <property type="project" value="InterPro"/>
</dbReference>
<keyword evidence="12" id="KW-1185">Reference proteome</keyword>
<dbReference type="InterPro" id="IPR006145">
    <property type="entry name" value="PsdUridine_synth_RsuA/RluA"/>
</dbReference>
<dbReference type="InterPro" id="IPR006224">
    <property type="entry name" value="PsdUridine_synth_RluA-like_CS"/>
</dbReference>
<dbReference type="PANTHER" id="PTHR21600:SF56">
    <property type="entry name" value="TRNA PSEUDOURIDINE SYNTHASE C"/>
    <property type="match status" value="1"/>
</dbReference>
<evidence type="ECO:0000313" key="11">
    <source>
        <dbReference type="EMBL" id="NDY96697.1"/>
    </source>
</evidence>
<dbReference type="EMBL" id="JAAGSC010000043">
    <property type="protein sequence ID" value="NDY96697.1"/>
    <property type="molecule type" value="Genomic_DNA"/>
</dbReference>
<evidence type="ECO:0000259" key="10">
    <source>
        <dbReference type="Pfam" id="PF00849"/>
    </source>
</evidence>
<dbReference type="Pfam" id="PF00849">
    <property type="entry name" value="PseudoU_synth_2"/>
    <property type="match status" value="1"/>
</dbReference>
<dbReference type="InterPro" id="IPR020103">
    <property type="entry name" value="PsdUridine_synth_cat_dom_sf"/>
</dbReference>
<evidence type="ECO:0000256" key="1">
    <source>
        <dbReference type="ARBA" id="ARBA00022694"/>
    </source>
</evidence>
<evidence type="ECO:0000256" key="5">
    <source>
        <dbReference type="ARBA" id="ARBA00038943"/>
    </source>
</evidence>
<protein>
    <recommendedName>
        <fullName evidence="6">tRNA pseudouridine synthase C</fullName>
        <ecNumber evidence="5">5.4.99.26</ecNumber>
    </recommendedName>
    <alternativeName>
        <fullName evidence="8">tRNA pseudouridine(65) synthase</fullName>
    </alternativeName>
    <alternativeName>
        <fullName evidence="9">tRNA pseudouridylate synthase C</fullName>
    </alternativeName>
    <alternativeName>
        <fullName evidence="7">tRNA-uridine isomerase C</fullName>
    </alternativeName>
</protein>
<dbReference type="InterPro" id="IPR050188">
    <property type="entry name" value="RluA_PseudoU_synthase"/>
</dbReference>
<dbReference type="GO" id="GO:0008033">
    <property type="term" value="P:tRNA processing"/>
    <property type="evidence" value="ECO:0007669"/>
    <property type="project" value="UniProtKB-KW"/>
</dbReference>
<evidence type="ECO:0000256" key="8">
    <source>
        <dbReference type="ARBA" id="ARBA00041975"/>
    </source>
</evidence>
<proteinExistence type="predicted"/>
<dbReference type="EC" id="5.4.99.26" evidence="5"/>